<evidence type="ECO:0000313" key="1">
    <source>
        <dbReference type="EMBL" id="CAB0617976.1"/>
    </source>
</evidence>
<proteinExistence type="predicted"/>
<name>A0A6J4WGA2_CORDP</name>
<dbReference type="Proteomes" id="UP000480222">
    <property type="component" value="Unassembled WGS sequence"/>
</dbReference>
<gene>
    <name evidence="1" type="ORF">CIP107547_02119</name>
</gene>
<dbReference type="AlphaFoldDB" id="A0A6J4WGA2"/>
<sequence>MLTCIFVCHMTVNSGVDVAVLEFAGNMLEGTYMCSDLLKVPVLFGGFFRGSDDVGGA</sequence>
<accession>A0A6J4WGA2</accession>
<dbReference type="EMBL" id="CADDAV010000026">
    <property type="protein sequence ID" value="CAB0617976.1"/>
    <property type="molecule type" value="Genomic_DNA"/>
</dbReference>
<protein>
    <submittedName>
        <fullName evidence="1">Uncharacterized protein</fullName>
    </submittedName>
</protein>
<comment type="caution">
    <text evidence="1">The sequence shown here is derived from an EMBL/GenBank/DDBJ whole genome shotgun (WGS) entry which is preliminary data.</text>
</comment>
<evidence type="ECO:0000313" key="2">
    <source>
        <dbReference type="Proteomes" id="UP000480222"/>
    </source>
</evidence>
<reference evidence="1 2" key="1">
    <citation type="submission" date="2020-02" db="EMBL/GenBank/DDBJ databases">
        <authorList>
            <person name="Brisse S."/>
        </authorList>
    </citation>
    <scope>NUCLEOTIDE SEQUENCE [LARGE SCALE GENOMIC DNA]</scope>
    <source>
        <strain evidence="1">CIP107547</strain>
    </source>
</reference>
<organism evidence="1 2">
    <name type="scientific">Corynebacterium diphtheriae</name>
    <dbReference type="NCBI Taxonomy" id="1717"/>
    <lineage>
        <taxon>Bacteria</taxon>
        <taxon>Bacillati</taxon>
        <taxon>Actinomycetota</taxon>
        <taxon>Actinomycetes</taxon>
        <taxon>Mycobacteriales</taxon>
        <taxon>Corynebacteriaceae</taxon>
        <taxon>Corynebacterium</taxon>
    </lineage>
</organism>